<dbReference type="EMBL" id="WYDN01000001">
    <property type="protein sequence ID" value="NAZ14722.1"/>
    <property type="molecule type" value="Genomic_DNA"/>
</dbReference>
<dbReference type="Proteomes" id="UP000477543">
    <property type="component" value="Unassembled WGS sequence"/>
</dbReference>
<evidence type="ECO:0000256" key="1">
    <source>
        <dbReference type="SAM" id="MobiDB-lite"/>
    </source>
</evidence>
<protein>
    <submittedName>
        <fullName evidence="2">Uncharacterized protein</fullName>
    </submittedName>
</protein>
<dbReference type="RefSeq" id="WP_161447035.1">
    <property type="nucleotide sequence ID" value="NZ_WYDN01000001.1"/>
</dbReference>
<accession>A0A6L9FYR0</accession>
<sequence>MDGPTVTIGALELELRTLGTPPERRETQARQLCDNLIVDLPALLESALARRHGVIRINALRVDLADPEGRDPGQLAWTLGRLIAGELTRSLEDRSGLVQFWADRPWYLASYVLHRLGAGDTPAWCFDEFTALRELSGTQALITLAGAEPRLLTVLARTGHARLLVDSLGGEDCRQLLAVLLAQPDTHHRPLARWPDIVPARGTADPGPLAAATVQLLLSACSAPGTDPDSSPAGLLLTAMAVAGLAALEPESVRRWDGQDLNAMSDDDRCAVAAPLPAAYRAALGEIMQDASGQVLLARQLRRMLGGAAPPRATHAPPPAGTRPAGAADPGGDPAPLELASARAGCALLLPTALRLDLHHALSPRQLLGCLAAALGPEQEDDAVRDPLLQALCAARHDAPLPDWPVTPQSLAARIDERAQGLLREPGAGGWAGLLLAGFAATLPGLRHSSAAYLRRQFLLVPGMLHLDDVTAAVRIQGPDLAVVLAMAGLNAAQGPLPWLGGRVLYLELTGLRP</sequence>
<comment type="caution">
    <text evidence="2">The sequence shown here is derived from an EMBL/GenBank/DDBJ whole genome shotgun (WGS) entry which is preliminary data.</text>
</comment>
<name>A0A6L9FYR0_9MICC</name>
<gene>
    <name evidence="2" type="ORF">GT020_01380</name>
</gene>
<evidence type="ECO:0000313" key="3">
    <source>
        <dbReference type="Proteomes" id="UP000477543"/>
    </source>
</evidence>
<organism evidence="2 3">
    <name type="scientific">Glutamicibacter soli</name>
    <dbReference type="NCBI Taxonomy" id="453836"/>
    <lineage>
        <taxon>Bacteria</taxon>
        <taxon>Bacillati</taxon>
        <taxon>Actinomycetota</taxon>
        <taxon>Actinomycetes</taxon>
        <taxon>Micrococcales</taxon>
        <taxon>Micrococcaceae</taxon>
        <taxon>Glutamicibacter</taxon>
    </lineage>
</organism>
<feature type="compositionally biased region" description="Low complexity" evidence="1">
    <location>
        <begin position="322"/>
        <end position="336"/>
    </location>
</feature>
<dbReference type="AlphaFoldDB" id="A0A6L9FYR0"/>
<evidence type="ECO:0000313" key="2">
    <source>
        <dbReference type="EMBL" id="NAZ14722.1"/>
    </source>
</evidence>
<reference evidence="2 3" key="1">
    <citation type="submission" date="2020-01" db="EMBL/GenBank/DDBJ databases">
        <title>Glutamicibacter soli M275.</title>
        <authorList>
            <person name="Meng X."/>
        </authorList>
    </citation>
    <scope>NUCLEOTIDE SEQUENCE [LARGE SCALE GENOMIC DNA]</scope>
    <source>
        <strain evidence="2 3">M275</strain>
    </source>
</reference>
<feature type="region of interest" description="Disordered" evidence="1">
    <location>
        <begin position="308"/>
        <end position="336"/>
    </location>
</feature>
<proteinExistence type="predicted"/>